<dbReference type="Proteomes" id="UP001589789">
    <property type="component" value="Unassembled WGS sequence"/>
</dbReference>
<keyword evidence="1" id="KW-1133">Transmembrane helix</keyword>
<name>A0ABV6ISK7_9PROT</name>
<feature type="transmembrane region" description="Helical" evidence="1">
    <location>
        <begin position="38"/>
        <end position="56"/>
    </location>
</feature>
<keyword evidence="1" id="KW-0472">Membrane</keyword>
<dbReference type="EMBL" id="JBHLVZ010000034">
    <property type="protein sequence ID" value="MFC0386600.1"/>
    <property type="molecule type" value="Genomic_DNA"/>
</dbReference>
<evidence type="ECO:0000313" key="3">
    <source>
        <dbReference type="Proteomes" id="UP001589789"/>
    </source>
</evidence>
<accession>A0ABV6ISK7</accession>
<proteinExistence type="predicted"/>
<evidence type="ECO:0000313" key="2">
    <source>
        <dbReference type="EMBL" id="MFC0386600.1"/>
    </source>
</evidence>
<evidence type="ECO:0008006" key="4">
    <source>
        <dbReference type="Google" id="ProtNLM"/>
    </source>
</evidence>
<organism evidence="2 3">
    <name type="scientific">Muricoccus vinaceus</name>
    <dbReference type="NCBI Taxonomy" id="424704"/>
    <lineage>
        <taxon>Bacteria</taxon>
        <taxon>Pseudomonadati</taxon>
        <taxon>Pseudomonadota</taxon>
        <taxon>Alphaproteobacteria</taxon>
        <taxon>Acetobacterales</taxon>
        <taxon>Roseomonadaceae</taxon>
        <taxon>Muricoccus</taxon>
    </lineage>
</organism>
<evidence type="ECO:0000256" key="1">
    <source>
        <dbReference type="SAM" id="Phobius"/>
    </source>
</evidence>
<keyword evidence="3" id="KW-1185">Reference proteome</keyword>
<reference evidence="2 3" key="1">
    <citation type="submission" date="2024-09" db="EMBL/GenBank/DDBJ databases">
        <authorList>
            <person name="Sun Q."/>
            <person name="Mori K."/>
        </authorList>
    </citation>
    <scope>NUCLEOTIDE SEQUENCE [LARGE SCALE GENOMIC DNA]</scope>
    <source>
        <strain evidence="2 3">CCM 7468</strain>
    </source>
</reference>
<keyword evidence="1" id="KW-0812">Transmembrane</keyword>
<sequence length="64" mass="7275">MFSNVSLRVTRLVILTLCWSMLVSLIDAGFSEQAFAPTFMARSMMLLVVLIVIEPFRRVPGSRR</sequence>
<dbReference type="RefSeq" id="WP_377051225.1">
    <property type="nucleotide sequence ID" value="NZ_JBHLVZ010000034.1"/>
</dbReference>
<gene>
    <name evidence="2" type="ORF">ACFFIC_13740</name>
</gene>
<protein>
    <recommendedName>
        <fullName evidence="4">DUF2929 family protein</fullName>
    </recommendedName>
</protein>
<comment type="caution">
    <text evidence="2">The sequence shown here is derived from an EMBL/GenBank/DDBJ whole genome shotgun (WGS) entry which is preliminary data.</text>
</comment>